<dbReference type="OrthoDB" id="2351076at2"/>
<dbReference type="EMBL" id="MTJL01000007">
    <property type="protein sequence ID" value="OMI08312.1"/>
    <property type="molecule type" value="Genomic_DNA"/>
</dbReference>
<dbReference type="RefSeq" id="WP_076760501.1">
    <property type="nucleotide sequence ID" value="NZ_JARMMK010000007.1"/>
</dbReference>
<dbReference type="AlphaFoldDB" id="A0A1R1QUI2"/>
<evidence type="ECO:0000313" key="3">
    <source>
        <dbReference type="Proteomes" id="UP000187367"/>
    </source>
</evidence>
<accession>A0A1R1QUI2</accession>
<name>A0A1R1QUI2_9BACI</name>
<protein>
    <submittedName>
        <fullName evidence="2">Uncharacterized protein</fullName>
    </submittedName>
</protein>
<organism evidence="2 3">
    <name type="scientific">Bacillus swezeyi</name>
    <dbReference type="NCBI Taxonomy" id="1925020"/>
    <lineage>
        <taxon>Bacteria</taxon>
        <taxon>Bacillati</taxon>
        <taxon>Bacillota</taxon>
        <taxon>Bacilli</taxon>
        <taxon>Bacillales</taxon>
        <taxon>Bacillaceae</taxon>
        <taxon>Bacillus</taxon>
    </lineage>
</organism>
<gene>
    <name evidence="2" type="ORF">BW143_04500</name>
</gene>
<evidence type="ECO:0000256" key="1">
    <source>
        <dbReference type="SAM" id="MobiDB-lite"/>
    </source>
</evidence>
<accession>A0A1R1RZ84</accession>
<comment type="caution">
    <text evidence="2">The sequence shown here is derived from an EMBL/GenBank/DDBJ whole genome shotgun (WGS) entry which is preliminary data.</text>
</comment>
<keyword evidence="3" id="KW-1185">Reference proteome</keyword>
<dbReference type="Proteomes" id="UP000187367">
    <property type="component" value="Unassembled WGS sequence"/>
</dbReference>
<reference evidence="2 3" key="1">
    <citation type="submission" date="2017-01" db="EMBL/GenBank/DDBJ databases">
        <title>Bacillus phylogenomics.</title>
        <authorList>
            <person name="Dunlap C."/>
        </authorList>
    </citation>
    <scope>NUCLEOTIDE SEQUENCE [LARGE SCALE GENOMIC DNA]</scope>
    <source>
        <strain evidence="2 3">NRRL B-41282</strain>
    </source>
</reference>
<evidence type="ECO:0000313" key="2">
    <source>
        <dbReference type="EMBL" id="OMI08312.1"/>
    </source>
</evidence>
<feature type="region of interest" description="Disordered" evidence="1">
    <location>
        <begin position="236"/>
        <end position="260"/>
    </location>
</feature>
<proteinExistence type="predicted"/>
<sequence length="566" mass="62758">MMLNDIHNSLTKQLEHADSLQRISGTETDQKRLVLGKVLRFISEQFAEIQIGNTKWQGKLEAPLKAGAHYWFSYEKQLDEQMGRLQVVEAFDKNPKTVQDAAHKLLNGLSLKRTKEAVFLVGALLKEQQPIRENDLKAAIKWLENLPKADAQKGADAVMFAIKRELPVHPGVLDSILAVKDPVPLNRQIARTYEMASREQQHTAGLEKLKNALLPILEAETEVHAEKLMQTLREQLSPAGKEQQNVQPLQPAHTAERGLSQPKTAAEIPASFAGQEAKGVLPKSQSLEAEAAKELLAKLTALAERNGTIPVKEAANWIKSLEARESAAAQTGLEGLTNKEKEVLQNIIKETAPALTNKADALAVLAKMKTLLGVKDELSFLKAIENGGTLKDQGLQSLKLVLNEIRHSSDLPAPVKQEADQIFHRLNGQLFLQNDQSAQNQLFLSYPLFSKNGVQDLTVFLKGQKKEDGKIDPSQCRLMFYLQLEALEETVVDCLIQQNVMTVTLETGYDVGPLIEPLIPPLKENLKKLGYSLSGVTAKKRENIEIAPFMESQFEQVTESALDVKI</sequence>